<dbReference type="Proteomes" id="UP000557688">
    <property type="component" value="Unassembled WGS sequence"/>
</dbReference>
<gene>
    <name evidence="1" type="ORF">FHR90_002617</name>
    <name evidence="2" type="ORF">HUK83_05875</name>
</gene>
<dbReference type="Proteomes" id="UP000565205">
    <property type="component" value="Unassembled WGS sequence"/>
</dbReference>
<evidence type="ECO:0000313" key="4">
    <source>
        <dbReference type="Proteomes" id="UP000565205"/>
    </source>
</evidence>
<evidence type="ECO:0000313" key="2">
    <source>
        <dbReference type="EMBL" id="NVN29863.1"/>
    </source>
</evidence>
<dbReference type="AlphaFoldDB" id="A0A850NJR7"/>
<dbReference type="EMBL" id="JABXXQ010000076">
    <property type="protein sequence ID" value="NVN29863.1"/>
    <property type="molecule type" value="Genomic_DNA"/>
</dbReference>
<evidence type="ECO:0000313" key="1">
    <source>
        <dbReference type="EMBL" id="MBB3174771.1"/>
    </source>
</evidence>
<evidence type="ECO:0000313" key="3">
    <source>
        <dbReference type="Proteomes" id="UP000557688"/>
    </source>
</evidence>
<accession>A0A850NJR7</accession>
<reference evidence="2 4" key="1">
    <citation type="submission" date="2020-06" db="EMBL/GenBank/DDBJ databases">
        <title>Description of novel acetic acid bacteria.</title>
        <authorList>
            <person name="Sombolestani A."/>
        </authorList>
    </citation>
    <scope>NUCLEOTIDE SEQUENCE [LARGE SCALE GENOMIC DNA]</scope>
    <source>
        <strain evidence="2 4">LMG 26838</strain>
    </source>
</reference>
<name>A0A850NJR7_9PROT</name>
<proteinExistence type="predicted"/>
<keyword evidence="3" id="KW-1185">Reference proteome</keyword>
<dbReference type="RefSeq" id="WP_176622912.1">
    <property type="nucleotide sequence ID" value="NZ_JABXXQ010000076.1"/>
</dbReference>
<sequence length="214" mass="22641">MTHHAAWACQLPDILYAEDFDEPPRVAPPPEPMAVAIPDPTALDAAWQEGFAAGQHEASVSIAASQAAETVRMVAMLRQAIDSADTALAASLSATASEVVGLVGEALRAILPSLLREHGHLDVQAALTALRAGIDPACRLVIETSAETHRRLAGLLADLPPNAEWSCSDTLGPGDVRVHWRHGHFTRSGQTILQTLMACLADLSTTTTIRGHQA</sequence>
<comment type="caution">
    <text evidence="2">The sequence shown here is derived from an EMBL/GenBank/DDBJ whole genome shotgun (WGS) entry which is preliminary data.</text>
</comment>
<keyword evidence="1" id="KW-0969">Cilium</keyword>
<keyword evidence="1" id="KW-0282">Flagellum</keyword>
<dbReference type="EMBL" id="JACHXV010000011">
    <property type="protein sequence ID" value="MBB3174771.1"/>
    <property type="molecule type" value="Genomic_DNA"/>
</dbReference>
<reference evidence="1 3" key="2">
    <citation type="submission" date="2020-08" db="EMBL/GenBank/DDBJ databases">
        <title>Genomic Encyclopedia of Type Strains, Phase III (KMG-III): the genomes of soil and plant-associated and newly described type strains.</title>
        <authorList>
            <person name="Whitman W."/>
        </authorList>
    </citation>
    <scope>NUCLEOTIDE SEQUENCE [LARGE SCALE GENOMIC DNA]</scope>
    <source>
        <strain evidence="1 3">CECT 8088</strain>
    </source>
</reference>
<organism evidence="2 4">
    <name type="scientific">Endobacter medicaginis</name>
    <dbReference type="NCBI Taxonomy" id="1181271"/>
    <lineage>
        <taxon>Bacteria</taxon>
        <taxon>Pseudomonadati</taxon>
        <taxon>Pseudomonadota</taxon>
        <taxon>Alphaproteobacteria</taxon>
        <taxon>Acetobacterales</taxon>
        <taxon>Acetobacteraceae</taxon>
        <taxon>Endobacter</taxon>
    </lineage>
</organism>
<protein>
    <submittedName>
        <fullName evidence="1">Flagellar biosynthesis/type III secretory pathway protein FliH</fullName>
    </submittedName>
</protein>
<keyword evidence="1" id="KW-0966">Cell projection</keyword>